<dbReference type="PANTHER" id="PTHR43365">
    <property type="entry name" value="BLR7806 PROTEIN"/>
    <property type="match status" value="1"/>
</dbReference>
<feature type="domain" description="Thiolase C-terminal" evidence="4">
    <location>
        <begin position="255"/>
        <end position="341"/>
    </location>
</feature>
<protein>
    <submittedName>
        <fullName evidence="5">Acetyl-CoA acetyltransferase</fullName>
    </submittedName>
</protein>
<evidence type="ECO:0000256" key="2">
    <source>
        <dbReference type="ARBA" id="ARBA00022679"/>
    </source>
</evidence>
<dbReference type="PANTHER" id="PTHR43365:SF1">
    <property type="entry name" value="ACETYL-COA C-ACYLTRANSFERASE"/>
    <property type="match status" value="1"/>
</dbReference>
<organism evidence="5 6">
    <name type="scientific">Amycolatopsis deserti</name>
    <dbReference type="NCBI Taxonomy" id="185696"/>
    <lineage>
        <taxon>Bacteria</taxon>
        <taxon>Bacillati</taxon>
        <taxon>Actinomycetota</taxon>
        <taxon>Actinomycetes</taxon>
        <taxon>Pseudonocardiales</taxon>
        <taxon>Pseudonocardiaceae</taxon>
        <taxon>Amycolatopsis</taxon>
    </lineage>
</organism>
<evidence type="ECO:0000256" key="3">
    <source>
        <dbReference type="ARBA" id="ARBA00023315"/>
    </source>
</evidence>
<keyword evidence="6" id="KW-1185">Reference proteome</keyword>
<dbReference type="Gene3D" id="3.40.47.10">
    <property type="match status" value="2"/>
</dbReference>
<dbReference type="EMBL" id="BNAU01000001">
    <property type="protein sequence ID" value="GHE79467.1"/>
    <property type="molecule type" value="Genomic_DNA"/>
</dbReference>
<dbReference type="SUPFAM" id="SSF53901">
    <property type="entry name" value="Thiolase-like"/>
    <property type="match status" value="1"/>
</dbReference>
<dbReference type="PIRSF" id="PIRSF000429">
    <property type="entry name" value="Ac-CoA_Ac_transf"/>
    <property type="match status" value="1"/>
</dbReference>
<comment type="similarity">
    <text evidence="1">Belongs to the thiolase-like superfamily. Thiolase family.</text>
</comment>
<name>A0ABQ3IEV0_9PSEU</name>
<evidence type="ECO:0000313" key="5">
    <source>
        <dbReference type="EMBL" id="GHE79467.1"/>
    </source>
</evidence>
<dbReference type="InterPro" id="IPR016039">
    <property type="entry name" value="Thiolase-like"/>
</dbReference>
<dbReference type="InterPro" id="IPR020617">
    <property type="entry name" value="Thiolase_C"/>
</dbReference>
<sequence>MTSAVLLDAGRSAIVPDDPGLPETPVGLTEDLIRAMLSRTRLRPAELTDLFLADPRCLSTGCSAGEAGWVFEPPPFGLSTTVCASSSTAVQQAIRTIERQPEVVAVVAAIDFGAVPAGPGESAAELLRHQRAARMVAARWDVAPDELGRWARWSAKRAAECSAAGDFAAEILCTSRGYLADRFPDPAPGDAFSGGSGRGAAAVLDDGPAVPACPSRGASAMILASEANAVELGLRPRAWLRATGTVRGHTCCGVAPPAGAVDELLAPCGLDVHELDQLEVPEKFAVTPIAWIKETGISPYLVNPRGGELAFGHLPRSGHLRSLVTMLNSLEATGGRAGAVVAAERDATTGVVVLRD</sequence>
<keyword evidence="3" id="KW-0012">Acyltransferase</keyword>
<dbReference type="RefSeq" id="WP_191242989.1">
    <property type="nucleotide sequence ID" value="NZ_BNAU01000001.1"/>
</dbReference>
<dbReference type="Proteomes" id="UP000605897">
    <property type="component" value="Unassembled WGS sequence"/>
</dbReference>
<evidence type="ECO:0000256" key="1">
    <source>
        <dbReference type="ARBA" id="ARBA00010982"/>
    </source>
</evidence>
<reference evidence="6" key="1">
    <citation type="journal article" date="2019" name="Int. J. Syst. Evol. Microbiol.">
        <title>The Global Catalogue of Microorganisms (GCM) 10K type strain sequencing project: providing services to taxonomists for standard genome sequencing and annotation.</title>
        <authorList>
            <consortium name="The Broad Institute Genomics Platform"/>
            <consortium name="The Broad Institute Genome Sequencing Center for Infectious Disease"/>
            <person name="Wu L."/>
            <person name="Ma J."/>
        </authorList>
    </citation>
    <scope>NUCLEOTIDE SEQUENCE [LARGE SCALE GENOMIC DNA]</scope>
    <source>
        <strain evidence="6">CGMCC 4.7677</strain>
    </source>
</reference>
<accession>A0ABQ3IEV0</accession>
<dbReference type="InterPro" id="IPR002155">
    <property type="entry name" value="Thiolase"/>
</dbReference>
<dbReference type="Pfam" id="PF02803">
    <property type="entry name" value="Thiolase_C"/>
    <property type="match status" value="1"/>
</dbReference>
<keyword evidence="2" id="KW-0808">Transferase</keyword>
<evidence type="ECO:0000313" key="6">
    <source>
        <dbReference type="Proteomes" id="UP000605897"/>
    </source>
</evidence>
<evidence type="ECO:0000259" key="4">
    <source>
        <dbReference type="Pfam" id="PF02803"/>
    </source>
</evidence>
<proteinExistence type="inferred from homology"/>
<gene>
    <name evidence="5" type="primary">fadA6</name>
    <name evidence="5" type="ORF">GCM10017786_06680</name>
</gene>
<comment type="caution">
    <text evidence="5">The sequence shown here is derived from an EMBL/GenBank/DDBJ whole genome shotgun (WGS) entry which is preliminary data.</text>
</comment>